<comment type="caution">
    <text evidence="2">The sequence shown here is derived from an EMBL/GenBank/DDBJ whole genome shotgun (WGS) entry which is preliminary data.</text>
</comment>
<dbReference type="GO" id="GO:0006260">
    <property type="term" value="P:DNA replication"/>
    <property type="evidence" value="ECO:0007669"/>
    <property type="project" value="InterPro"/>
</dbReference>
<dbReference type="RefSeq" id="WP_056976690.1">
    <property type="nucleotide sequence ID" value="NZ_AYYP01000030.1"/>
</dbReference>
<dbReference type="PATRIC" id="fig|1423718.3.peg.1928"/>
<organism evidence="2 3">
    <name type="scientific">Ligilactobacillus agilis DSM 20509</name>
    <dbReference type="NCBI Taxonomy" id="1423718"/>
    <lineage>
        <taxon>Bacteria</taxon>
        <taxon>Bacillati</taxon>
        <taxon>Bacillota</taxon>
        <taxon>Bacilli</taxon>
        <taxon>Lactobacillales</taxon>
        <taxon>Lactobacillaceae</taxon>
        <taxon>Ligilactobacillus</taxon>
    </lineage>
</organism>
<gene>
    <name evidence="2" type="ORF">FC14_GL001858</name>
</gene>
<keyword evidence="3" id="KW-1185">Reference proteome</keyword>
<sequence length="321" mass="37670">MDDKLKNKNFIQLYTDGYGLPALCTLLKEKSLAFNILMYFLYHMDLKNTVTHPLTQEDIGKILHVKKQSVSVALKYLCDWHFIWLFSYSRKTNYYVINPNLFFKSYMFNKKSIPVLVDQSYLLSLSPYQMVKPDNLVRNLYFEKTKELFSMNKIQLDTYKHSKDIYYKPHTGRATYQNSNFTQLYKQALPALVTLTQESSVATKILLYLVTKMDNYNSTDVLTLSEIGLACSSNLNQVSTSLKILLKHNFIYRYAYSSKLNCYIVNPQVFFKSTAPTKEKLLTDYQEFYSLPYEAPSSQEDNLYLQNKKLFKLNLLDLHHL</sequence>
<evidence type="ECO:0000259" key="1">
    <source>
        <dbReference type="Pfam" id="PF05732"/>
    </source>
</evidence>
<dbReference type="EMBL" id="AYYP01000030">
    <property type="protein sequence ID" value="KRM64580.1"/>
    <property type="molecule type" value="Genomic_DNA"/>
</dbReference>
<protein>
    <recommendedName>
        <fullName evidence="1">Plasmid replication protein RepL domain-containing protein</fullName>
    </recommendedName>
</protein>
<dbReference type="Pfam" id="PF05732">
    <property type="entry name" value="RepL"/>
    <property type="match status" value="1"/>
</dbReference>
<proteinExistence type="predicted"/>
<dbReference type="InterPro" id="IPR008813">
    <property type="entry name" value="Plasmid_replication_RepL"/>
</dbReference>
<feature type="domain" description="Plasmid replication protein RepL" evidence="1">
    <location>
        <begin position="178"/>
        <end position="296"/>
    </location>
</feature>
<name>A0A0R2AG05_9LACO</name>
<accession>A0A0R2AG05</accession>
<evidence type="ECO:0000313" key="3">
    <source>
        <dbReference type="Proteomes" id="UP000051008"/>
    </source>
</evidence>
<dbReference type="Proteomes" id="UP000051008">
    <property type="component" value="Unassembled WGS sequence"/>
</dbReference>
<reference evidence="2 3" key="1">
    <citation type="journal article" date="2015" name="Genome Announc.">
        <title>Expanding the biotechnology potential of lactobacilli through comparative genomics of 213 strains and associated genera.</title>
        <authorList>
            <person name="Sun Z."/>
            <person name="Harris H.M."/>
            <person name="McCann A."/>
            <person name="Guo C."/>
            <person name="Argimon S."/>
            <person name="Zhang W."/>
            <person name="Yang X."/>
            <person name="Jeffery I.B."/>
            <person name="Cooney J.C."/>
            <person name="Kagawa T.F."/>
            <person name="Liu W."/>
            <person name="Song Y."/>
            <person name="Salvetti E."/>
            <person name="Wrobel A."/>
            <person name="Rasinkangas P."/>
            <person name="Parkhill J."/>
            <person name="Rea M.C."/>
            <person name="O'Sullivan O."/>
            <person name="Ritari J."/>
            <person name="Douillard F.P."/>
            <person name="Paul Ross R."/>
            <person name="Yang R."/>
            <person name="Briner A.E."/>
            <person name="Felis G.E."/>
            <person name="de Vos W.M."/>
            <person name="Barrangou R."/>
            <person name="Klaenhammer T.R."/>
            <person name="Caufield P.W."/>
            <person name="Cui Y."/>
            <person name="Zhang H."/>
            <person name="O'Toole P.W."/>
        </authorList>
    </citation>
    <scope>NUCLEOTIDE SEQUENCE [LARGE SCALE GENOMIC DNA]</scope>
    <source>
        <strain evidence="2 3">DSM 20509</strain>
    </source>
</reference>
<evidence type="ECO:0000313" key="2">
    <source>
        <dbReference type="EMBL" id="KRM64580.1"/>
    </source>
</evidence>
<dbReference type="AlphaFoldDB" id="A0A0R2AG05"/>
<dbReference type="InterPro" id="IPR036390">
    <property type="entry name" value="WH_DNA-bd_sf"/>
</dbReference>
<dbReference type="SUPFAM" id="SSF46785">
    <property type="entry name" value="Winged helix' DNA-binding domain"/>
    <property type="match status" value="1"/>
</dbReference>
<dbReference type="GO" id="GO:0006276">
    <property type="term" value="P:plasmid maintenance"/>
    <property type="evidence" value="ECO:0007669"/>
    <property type="project" value="InterPro"/>
</dbReference>